<proteinExistence type="predicted"/>
<name>A0A6J5LWR4_9CAUD</name>
<protein>
    <submittedName>
        <fullName evidence="2">Uncharacterized protein</fullName>
    </submittedName>
</protein>
<reference evidence="2" key="1">
    <citation type="submission" date="2020-04" db="EMBL/GenBank/DDBJ databases">
        <authorList>
            <person name="Chiriac C."/>
            <person name="Salcher M."/>
            <person name="Ghai R."/>
            <person name="Kavagutti S V."/>
        </authorList>
    </citation>
    <scope>NUCLEOTIDE SEQUENCE</scope>
</reference>
<keyword evidence="1" id="KW-0175">Coiled coil</keyword>
<dbReference type="EMBL" id="LR796329">
    <property type="protein sequence ID" value="CAB4137593.1"/>
    <property type="molecule type" value="Genomic_DNA"/>
</dbReference>
<feature type="coiled-coil region" evidence="1">
    <location>
        <begin position="111"/>
        <end position="141"/>
    </location>
</feature>
<organism evidence="2">
    <name type="scientific">uncultured Caudovirales phage</name>
    <dbReference type="NCBI Taxonomy" id="2100421"/>
    <lineage>
        <taxon>Viruses</taxon>
        <taxon>Duplodnaviria</taxon>
        <taxon>Heunggongvirae</taxon>
        <taxon>Uroviricota</taxon>
        <taxon>Caudoviricetes</taxon>
        <taxon>Peduoviridae</taxon>
        <taxon>Maltschvirus</taxon>
        <taxon>Maltschvirus maltsch</taxon>
    </lineage>
</organism>
<evidence type="ECO:0000256" key="1">
    <source>
        <dbReference type="SAM" id="Coils"/>
    </source>
</evidence>
<gene>
    <name evidence="2" type="ORF">UFOVP316_55</name>
</gene>
<sequence>MNPKEAILKIRALFEDMPEVESEVEEEMPVEMAEYSLVDGTKVMINSLEVGGEVKLEDGTLAPDAEHTLADGTVITTESGIIKEIEAPESVEEVEVEAGDKKMEEKMAEVVAEFQSKIDALASEKAALESKLAEIEKKQKEGFSAVLNLIEEVTRMPQADPTEQPQSFKFEATKDIKFERLNKYRNAILNNKN</sequence>
<evidence type="ECO:0000313" key="2">
    <source>
        <dbReference type="EMBL" id="CAB4137593.1"/>
    </source>
</evidence>
<accession>A0A6J5LWR4</accession>